<dbReference type="EMBL" id="CAFBNF010000152">
    <property type="protein sequence ID" value="CAB4949484.1"/>
    <property type="molecule type" value="Genomic_DNA"/>
</dbReference>
<feature type="transmembrane region" description="Helical" evidence="1">
    <location>
        <begin position="183"/>
        <end position="205"/>
    </location>
</feature>
<dbReference type="InterPro" id="IPR025333">
    <property type="entry name" value="DUF4239"/>
</dbReference>
<feature type="transmembrane region" description="Helical" evidence="1">
    <location>
        <begin position="52"/>
        <end position="71"/>
    </location>
</feature>
<dbReference type="Pfam" id="PF14023">
    <property type="entry name" value="Bestrophin-like"/>
    <property type="match status" value="1"/>
</dbReference>
<dbReference type="AlphaFoldDB" id="A0A6J7K5G2"/>
<gene>
    <name evidence="2" type="ORF">UFOPK3773_01321</name>
    <name evidence="3" type="ORF">UFOPK3992_01874</name>
</gene>
<feature type="transmembrane region" description="Helical" evidence="1">
    <location>
        <begin position="217"/>
        <end position="241"/>
    </location>
</feature>
<accession>A0A6J7K5G2</accession>
<reference evidence="2" key="1">
    <citation type="submission" date="2020-05" db="EMBL/GenBank/DDBJ databases">
        <authorList>
            <person name="Chiriac C."/>
            <person name="Salcher M."/>
            <person name="Ghai R."/>
            <person name="Kavagutti S V."/>
        </authorList>
    </citation>
    <scope>NUCLEOTIDE SEQUENCE</scope>
</reference>
<keyword evidence="1" id="KW-0472">Membrane</keyword>
<proteinExistence type="predicted"/>
<organism evidence="2">
    <name type="scientific">freshwater metagenome</name>
    <dbReference type="NCBI Taxonomy" id="449393"/>
    <lineage>
        <taxon>unclassified sequences</taxon>
        <taxon>metagenomes</taxon>
        <taxon>ecological metagenomes</taxon>
    </lineage>
</organism>
<keyword evidence="1" id="KW-0812">Transmembrane</keyword>
<evidence type="ECO:0000313" key="3">
    <source>
        <dbReference type="EMBL" id="CAB5023920.1"/>
    </source>
</evidence>
<evidence type="ECO:0000313" key="2">
    <source>
        <dbReference type="EMBL" id="CAB4949484.1"/>
    </source>
</evidence>
<evidence type="ECO:0000256" key="1">
    <source>
        <dbReference type="SAM" id="Phobius"/>
    </source>
</evidence>
<keyword evidence="1" id="KW-1133">Transmembrane helix</keyword>
<protein>
    <submittedName>
        <fullName evidence="2">Unannotated protein</fullName>
    </submittedName>
</protein>
<feature type="transmembrane region" description="Helical" evidence="1">
    <location>
        <begin position="12"/>
        <end position="31"/>
    </location>
</feature>
<dbReference type="EMBL" id="CAFBOZ010000332">
    <property type="protein sequence ID" value="CAB5023920.1"/>
    <property type="molecule type" value="Genomic_DNA"/>
</dbReference>
<name>A0A6J7K5G2_9ZZZZ</name>
<sequence length="259" mass="27775">MQLLEWVSGLAWPLVFLTFLALCLLTVELFSIVSRRFDPKDRTNDNIGRASLAFLGSAFIFVGAFTIITSWTEDAKLHTTAEREVVVAQTLMREVRLLAPADSTIRRALGDYAVAVLRGETGEGGELESSTAAEDAFIAVENAAIVLIEQPGIDTYRAEEVLESLHDLKLAREERVSELGNTVALPLVLLLLVMAALNLAGIGLFPGGTSRGLKVTFGVVVAVAVASMLTSVVVLESLPFIQPRLALPVESLIADVNSG</sequence>